<feature type="compositionally biased region" description="Gly residues" evidence="6">
    <location>
        <begin position="331"/>
        <end position="346"/>
    </location>
</feature>
<dbReference type="PANTHER" id="PTHR43671">
    <property type="entry name" value="SERINE/THREONINE-PROTEIN KINASE NEK"/>
    <property type="match status" value="1"/>
</dbReference>
<dbReference type="InterPro" id="IPR015943">
    <property type="entry name" value="WD40/YVTN_repeat-like_dom_sf"/>
</dbReference>
<dbReference type="InterPro" id="IPR049052">
    <property type="entry name" value="nSTAND1"/>
</dbReference>
<dbReference type="PROSITE" id="PS50011">
    <property type="entry name" value="PROTEIN_KINASE_DOM"/>
    <property type="match status" value="1"/>
</dbReference>
<dbReference type="PANTHER" id="PTHR43671:SF13">
    <property type="entry name" value="SERINE_THREONINE-PROTEIN KINASE NEK2"/>
    <property type="match status" value="1"/>
</dbReference>
<organism evidence="8 9">
    <name type="scientific">Streptomyces parvus</name>
    <dbReference type="NCBI Taxonomy" id="66428"/>
    <lineage>
        <taxon>Bacteria</taxon>
        <taxon>Bacillati</taxon>
        <taxon>Actinomycetota</taxon>
        <taxon>Actinomycetes</taxon>
        <taxon>Kitasatosporales</taxon>
        <taxon>Streptomycetaceae</taxon>
        <taxon>Streptomyces</taxon>
    </lineage>
</organism>
<dbReference type="Gene3D" id="1.10.510.10">
    <property type="entry name" value="Transferase(Phosphotransferase) domain 1"/>
    <property type="match status" value="1"/>
</dbReference>
<evidence type="ECO:0000313" key="9">
    <source>
        <dbReference type="Proteomes" id="UP000323242"/>
    </source>
</evidence>
<comment type="caution">
    <text evidence="8">The sequence shown here is derived from an EMBL/GenBank/DDBJ whole genome shotgun (WGS) entry which is preliminary data.</text>
</comment>
<keyword evidence="4 8" id="KW-0418">Kinase</keyword>
<dbReference type="GO" id="GO:0004674">
    <property type="term" value="F:protein serine/threonine kinase activity"/>
    <property type="evidence" value="ECO:0007669"/>
    <property type="project" value="UniProtKB-EC"/>
</dbReference>
<evidence type="ECO:0000256" key="2">
    <source>
        <dbReference type="ARBA" id="ARBA00022679"/>
    </source>
</evidence>
<dbReference type="PROSITE" id="PS00108">
    <property type="entry name" value="PROTEIN_KINASE_ST"/>
    <property type="match status" value="1"/>
</dbReference>
<dbReference type="GO" id="GO:0005524">
    <property type="term" value="F:ATP binding"/>
    <property type="evidence" value="ECO:0007669"/>
    <property type="project" value="UniProtKB-KW"/>
</dbReference>
<dbReference type="InterPro" id="IPR011044">
    <property type="entry name" value="Quino_amine_DH_bsu"/>
</dbReference>
<keyword evidence="2" id="KW-0808">Transferase</keyword>
<dbReference type="InterPro" id="IPR011009">
    <property type="entry name" value="Kinase-like_dom_sf"/>
</dbReference>
<dbReference type="SUPFAM" id="SSF82171">
    <property type="entry name" value="DPP6 N-terminal domain-like"/>
    <property type="match status" value="1"/>
</dbReference>
<feature type="region of interest" description="Disordered" evidence="6">
    <location>
        <begin position="311"/>
        <end position="346"/>
    </location>
</feature>
<feature type="domain" description="Protein kinase" evidence="7">
    <location>
        <begin position="48"/>
        <end position="299"/>
    </location>
</feature>
<dbReference type="Gene3D" id="3.30.200.20">
    <property type="entry name" value="Phosphorylase Kinase, domain 1"/>
    <property type="match status" value="1"/>
</dbReference>
<evidence type="ECO:0000256" key="6">
    <source>
        <dbReference type="SAM" id="MobiDB-lite"/>
    </source>
</evidence>
<keyword evidence="3" id="KW-0547">Nucleotide-binding</keyword>
<dbReference type="SUPFAM" id="SSF50969">
    <property type="entry name" value="YVTN repeat-like/Quinoprotein amine dehydrogenase"/>
    <property type="match status" value="1"/>
</dbReference>
<dbReference type="Pfam" id="PF00069">
    <property type="entry name" value="Pkinase"/>
    <property type="match status" value="1"/>
</dbReference>
<dbReference type="SUPFAM" id="SSF56112">
    <property type="entry name" value="Protein kinase-like (PK-like)"/>
    <property type="match status" value="1"/>
</dbReference>
<dbReference type="EMBL" id="VSZQ01000002">
    <property type="protein sequence ID" value="TYR66488.1"/>
    <property type="molecule type" value="Genomic_DNA"/>
</dbReference>
<dbReference type="CDD" id="cd14014">
    <property type="entry name" value="STKc_PknB_like"/>
    <property type="match status" value="1"/>
</dbReference>
<evidence type="ECO:0000256" key="5">
    <source>
        <dbReference type="ARBA" id="ARBA00022840"/>
    </source>
</evidence>
<accession>A0A5D4JN27</accession>
<evidence type="ECO:0000256" key="1">
    <source>
        <dbReference type="ARBA" id="ARBA00012513"/>
    </source>
</evidence>
<keyword evidence="5" id="KW-0067">ATP-binding</keyword>
<proteinExistence type="predicted"/>
<sequence length="1258" mass="133200">MSGCPAPRGCVGRPTPLTVAPAPSCSNGEEITVSSPLTQDDPERVGGYWLAARLGAGGQGVVYEAYDASGDRFALKTLHRAADPFLRERFTREAEAARRVAPFCTARIVRAGVDGEVPYLVSEYVPGPALATAVRENGPSSPDAVLRLATGVATALAAIHQAGVVHRDLKPGNVLLGPDGPRIIDFGIARAPDMSLTATGAIMGTFGYMAPEVLAGQRATEASDVFAWAAVVLYAATGTEPFRGENIAEVAHRTTTVEPDLGALPPAIRPLMAAALAKDPELRPTAADLLLGLVGAPVKAADPRAALMEAGARKAAATPEADSPKATVTEGAGGEAGADGAGGEAGVGGTVVEAPLGERAEAAFAALSPAARLAAHGLLLRLTVPGAAPDGSQDSVRTAHPDELLADRPEDEQREVTAAAQRLLAAGVLVSEADGALRPASAALIPAWRRLHAWTDADRPGLAVLQRIGSAARLWQRHGERPEDLLRGTELTRCLDWLPTAPYSLRPSPLEQRFLTASRAAAARTTRRRRQLLSGLAGATALALLAGGLAWAQSREADRRRAEATARTVAQAAANLPATEPETAMLLGLASWRIAEVPEARAALAAAAVQPVRSVVDLSDVNDGEEQSSHLSRDGRRLIASSSLGVRIHDLTGGQAAVKKPVATLSPEEFELDDTRRPAFSPDDRLMLLVAKDKTFRVMNTEDGTPAAPPVRAPSGYFEGLAVSNSGHTLLSDGRSITLVDREGNGLAAPTGGTLTPDGKYSVDCVEGEVRVVGLLPGEDPVIRDTLPPKAGPCRFEFSPDGRYMSVSTGSSARLYDLVTHEEAGLISHRGDNIRFGSQGRFFVGWGNDGTTIDVWARDSETPLFTVTAPTGQGDKGMHADQLALDEKAERLRYFSTTTGRLYEIDLTGALSGRTDGRVTAAVSADGRFGLVRSAPDAIGQPTLQAVDLRTGKHVGGPVAQRQAGDPLENEELFASIDDEGRVVAYSYKERVSRYESDHEVVVRDVRKGKDLHRVPVAANHHPLHVAVSPDGRHLSVVSTEFGAESSGAHIHEVWDIQKRKKTRQFNDRTAEAVFSHDSERLVTASGMEVTLDDGTLRRTGLARDPGGRPAFSPDGRSLAVLRSSGWLELWDGAVRERKAALPSELVPGATRFGQPLGDLAFSADGGLLAVVVRGEAVQLWDTNTRTPLGKPLPITGRRVDSLTFDGTVLRTVTGSAVHRLDLSPDRLAEQVCRRAGRDITPEEWRTYVPDAPYRSLC</sequence>
<protein>
    <recommendedName>
        <fullName evidence="1">non-specific serine/threonine protein kinase</fullName>
        <ecNumber evidence="1">2.7.11.1</ecNumber>
    </recommendedName>
</protein>
<dbReference type="InterPro" id="IPR050660">
    <property type="entry name" value="NEK_Ser/Thr_kinase"/>
</dbReference>
<dbReference type="SMART" id="SM00220">
    <property type="entry name" value="S_TKc"/>
    <property type="match status" value="1"/>
</dbReference>
<keyword evidence="9" id="KW-1185">Reference proteome</keyword>
<dbReference type="InterPro" id="IPR008271">
    <property type="entry name" value="Ser/Thr_kinase_AS"/>
</dbReference>
<dbReference type="Pfam" id="PF20703">
    <property type="entry name" value="nSTAND1"/>
    <property type="match status" value="1"/>
</dbReference>
<gene>
    <name evidence="8" type="ORF">FY004_00775</name>
</gene>
<dbReference type="AlphaFoldDB" id="A0A5D4JN27"/>
<evidence type="ECO:0000256" key="3">
    <source>
        <dbReference type="ARBA" id="ARBA00022741"/>
    </source>
</evidence>
<evidence type="ECO:0000259" key="7">
    <source>
        <dbReference type="PROSITE" id="PS50011"/>
    </source>
</evidence>
<evidence type="ECO:0000256" key="4">
    <source>
        <dbReference type="ARBA" id="ARBA00022777"/>
    </source>
</evidence>
<dbReference type="EC" id="2.7.11.1" evidence="1"/>
<feature type="region of interest" description="Disordered" evidence="6">
    <location>
        <begin position="21"/>
        <end position="40"/>
    </location>
</feature>
<dbReference type="Gene3D" id="2.130.10.10">
    <property type="entry name" value="YVTN repeat-like/Quinoprotein amine dehydrogenase"/>
    <property type="match status" value="3"/>
</dbReference>
<name>A0A5D4JN27_9ACTN</name>
<evidence type="ECO:0000313" key="8">
    <source>
        <dbReference type="EMBL" id="TYR66488.1"/>
    </source>
</evidence>
<dbReference type="Proteomes" id="UP000323242">
    <property type="component" value="Unassembled WGS sequence"/>
</dbReference>
<reference evidence="8 9" key="1">
    <citation type="submission" date="2019-08" db="EMBL/GenBank/DDBJ databases">
        <title>Draft genome for granaticin producer strain Streptomyces parvus C05.</title>
        <authorList>
            <person name="Gonzalez-Pimentel J.L."/>
        </authorList>
    </citation>
    <scope>NUCLEOTIDE SEQUENCE [LARGE SCALE GENOMIC DNA]</scope>
    <source>
        <strain evidence="8 9">C05</strain>
    </source>
</reference>
<feature type="compositionally biased region" description="Polar residues" evidence="6">
    <location>
        <begin position="24"/>
        <end position="38"/>
    </location>
</feature>
<dbReference type="InterPro" id="IPR000719">
    <property type="entry name" value="Prot_kinase_dom"/>
</dbReference>